<evidence type="ECO:0000256" key="4">
    <source>
        <dbReference type="ARBA" id="ARBA00022989"/>
    </source>
</evidence>
<dbReference type="OrthoDB" id="364779at2759"/>
<proteinExistence type="inferred from homology"/>
<comment type="caution">
    <text evidence="8">The sequence shown here is derived from an EMBL/GenBank/DDBJ whole genome shotgun (WGS) entry which is preliminary data.</text>
</comment>
<dbReference type="GO" id="GO:0016020">
    <property type="term" value="C:membrane"/>
    <property type="evidence" value="ECO:0007669"/>
    <property type="project" value="UniProtKB-SubCell"/>
</dbReference>
<dbReference type="Proteomes" id="UP000287166">
    <property type="component" value="Unassembled WGS sequence"/>
</dbReference>
<dbReference type="EMBL" id="BFAD01000015">
    <property type="protein sequence ID" value="GBE89158.1"/>
    <property type="molecule type" value="Genomic_DNA"/>
</dbReference>
<evidence type="ECO:0000259" key="7">
    <source>
        <dbReference type="Pfam" id="PF04884"/>
    </source>
</evidence>
<keyword evidence="3 6" id="KW-0812">Transmembrane</keyword>
<comment type="subcellular location">
    <subcellularLocation>
        <location evidence="1">Membrane</location>
    </subcellularLocation>
</comment>
<evidence type="ECO:0000256" key="6">
    <source>
        <dbReference type="SAM" id="Phobius"/>
    </source>
</evidence>
<evidence type="ECO:0000256" key="1">
    <source>
        <dbReference type="ARBA" id="ARBA00004370"/>
    </source>
</evidence>
<dbReference type="InterPro" id="IPR006968">
    <property type="entry name" value="RUS_fam"/>
</dbReference>
<gene>
    <name evidence="8" type="ORF">SCP_1501650</name>
</gene>
<dbReference type="GeneID" id="38786075"/>
<keyword evidence="5 6" id="KW-0472">Membrane</keyword>
<protein>
    <recommendedName>
        <fullName evidence="7">Protein root UVB sensitive/RUS domain-containing protein</fullName>
    </recommendedName>
</protein>
<dbReference type="AlphaFoldDB" id="A0A401H401"/>
<reference evidence="8 9" key="1">
    <citation type="journal article" date="2018" name="Sci. Rep.">
        <title>Genome sequence of the cauliflower mushroom Sparassis crispa (Hanabiratake) and its association with beneficial usage.</title>
        <authorList>
            <person name="Kiyama R."/>
            <person name="Furutani Y."/>
            <person name="Kawaguchi K."/>
            <person name="Nakanishi T."/>
        </authorList>
    </citation>
    <scope>NUCLEOTIDE SEQUENCE [LARGE SCALE GENOMIC DNA]</scope>
</reference>
<accession>A0A401H401</accession>
<dbReference type="InParanoid" id="A0A401H401"/>
<feature type="domain" description="Protein root UVB sensitive/RUS" evidence="7">
    <location>
        <begin position="43"/>
        <end position="294"/>
    </location>
</feature>
<evidence type="ECO:0000313" key="9">
    <source>
        <dbReference type="Proteomes" id="UP000287166"/>
    </source>
</evidence>
<comment type="similarity">
    <text evidence="2">Belongs to the RUS1 family.</text>
</comment>
<dbReference type="Pfam" id="PF04884">
    <property type="entry name" value="UVB_sens_prot"/>
    <property type="match status" value="1"/>
</dbReference>
<dbReference type="RefSeq" id="XP_027620071.1">
    <property type="nucleotide sequence ID" value="XM_027764270.1"/>
</dbReference>
<feature type="transmembrane region" description="Helical" evidence="6">
    <location>
        <begin position="233"/>
        <end position="250"/>
    </location>
</feature>
<evidence type="ECO:0000313" key="8">
    <source>
        <dbReference type="EMBL" id="GBE89158.1"/>
    </source>
</evidence>
<evidence type="ECO:0000256" key="2">
    <source>
        <dbReference type="ARBA" id="ARBA00007558"/>
    </source>
</evidence>
<keyword evidence="4 6" id="KW-1133">Transmembrane helix</keyword>
<dbReference type="PANTHER" id="PTHR12770:SF31">
    <property type="entry name" value="RUS FAMILY MEMBER 1"/>
    <property type="match status" value="1"/>
</dbReference>
<keyword evidence="9" id="KW-1185">Reference proteome</keyword>
<dbReference type="InterPro" id="IPR054549">
    <property type="entry name" value="UVB_sens_RUS_dom"/>
</dbReference>
<evidence type="ECO:0000256" key="5">
    <source>
        <dbReference type="ARBA" id="ARBA00023136"/>
    </source>
</evidence>
<evidence type="ECO:0000256" key="3">
    <source>
        <dbReference type="ARBA" id="ARBA00022692"/>
    </source>
</evidence>
<sequence length="503" mass="54484">MQFTITERDESGRINVAFSTTSASGKPPGEYLGVVEADKGRTNWRLFLANVFLPAGYPTSVSPDYLQYQIYNAVQAFCSSLSGLIASRAVLEGHGVGNASASATHAIFLTVIQDVFGRLTTVIAGYYLGTSLFPEAKTYRLLADIFNDAAILLDALSPHLTSVSISLRYPFVSYGSSSYLRVVSLCLSGTFRALCGVVAGGSKAALTVHFATSGNRIGDVGDLNAKDGSKETVLALLGMLGGTVVMHYVHSSGPTYLVFFMLLFCHLAANYVAVRAVVMRSFNRQRANIVWMAYRAKFAEGNKAILTPEAVARRERIFGNPATLYDASSPRLRLGFCKIGAPFASILSSHHSIRSNSGDARFRGSDGDLSVSQVHAILEVFTDERYVLWFDPNPQHTSLHLRICMKEGHTAIDHLKGWAHALELALHVVGSVPNTFDERIGAVRTSLCKVMDMFPSFLQSAQTSGWRTDEGGLLAGSARALSVKYGQDLEGEAVVGKEDRKNV</sequence>
<dbReference type="PANTHER" id="PTHR12770">
    <property type="entry name" value="RUS1 FAMILY PROTEIN C16ORF58"/>
    <property type="match status" value="1"/>
</dbReference>
<feature type="transmembrane region" description="Helical" evidence="6">
    <location>
        <begin position="256"/>
        <end position="278"/>
    </location>
</feature>
<organism evidence="8 9">
    <name type="scientific">Sparassis crispa</name>
    <dbReference type="NCBI Taxonomy" id="139825"/>
    <lineage>
        <taxon>Eukaryota</taxon>
        <taxon>Fungi</taxon>
        <taxon>Dikarya</taxon>
        <taxon>Basidiomycota</taxon>
        <taxon>Agaricomycotina</taxon>
        <taxon>Agaricomycetes</taxon>
        <taxon>Polyporales</taxon>
        <taxon>Sparassidaceae</taxon>
        <taxon>Sparassis</taxon>
    </lineage>
</organism>
<name>A0A401H401_9APHY</name>